<feature type="region of interest" description="Disordered" evidence="5">
    <location>
        <begin position="199"/>
        <end position="234"/>
    </location>
</feature>
<feature type="transmembrane region" description="Helical" evidence="6">
    <location>
        <begin position="133"/>
        <end position="156"/>
    </location>
</feature>
<comment type="subcellular location">
    <subcellularLocation>
        <location evidence="1">Membrane</location>
        <topology evidence="1">Multi-pass membrane protein</topology>
    </subcellularLocation>
</comment>
<evidence type="ECO:0000256" key="1">
    <source>
        <dbReference type="ARBA" id="ARBA00004141"/>
    </source>
</evidence>
<dbReference type="Proteomes" id="UP001165083">
    <property type="component" value="Unassembled WGS sequence"/>
</dbReference>
<evidence type="ECO:0000256" key="6">
    <source>
        <dbReference type="SAM" id="Phobius"/>
    </source>
</evidence>
<proteinExistence type="predicted"/>
<dbReference type="GO" id="GO:0016020">
    <property type="term" value="C:membrane"/>
    <property type="evidence" value="ECO:0007669"/>
    <property type="project" value="UniProtKB-SubCell"/>
</dbReference>
<keyword evidence="9" id="KW-1185">Reference proteome</keyword>
<dbReference type="InterPro" id="IPR002781">
    <property type="entry name" value="TM_pro_TauE-like"/>
</dbReference>
<feature type="transmembrane region" description="Helical" evidence="6">
    <location>
        <begin position="421"/>
        <end position="444"/>
    </location>
</feature>
<feature type="transmembrane region" description="Helical" evidence="6">
    <location>
        <begin position="451"/>
        <end position="473"/>
    </location>
</feature>
<feature type="signal peptide" evidence="7">
    <location>
        <begin position="1"/>
        <end position="35"/>
    </location>
</feature>
<evidence type="ECO:0000256" key="2">
    <source>
        <dbReference type="ARBA" id="ARBA00022692"/>
    </source>
</evidence>
<evidence type="ECO:0000256" key="5">
    <source>
        <dbReference type="SAM" id="MobiDB-lite"/>
    </source>
</evidence>
<gene>
    <name evidence="8" type="ORF">Plil01_001686800</name>
</gene>
<evidence type="ECO:0000313" key="8">
    <source>
        <dbReference type="EMBL" id="GMF43385.1"/>
    </source>
</evidence>
<evidence type="ECO:0000313" key="9">
    <source>
        <dbReference type="Proteomes" id="UP001165083"/>
    </source>
</evidence>
<evidence type="ECO:0000256" key="4">
    <source>
        <dbReference type="ARBA" id="ARBA00023136"/>
    </source>
</evidence>
<dbReference type="OrthoDB" id="434519at2759"/>
<protein>
    <submittedName>
        <fullName evidence="8">Unnamed protein product</fullName>
    </submittedName>
</protein>
<feature type="transmembrane region" description="Helical" evidence="6">
    <location>
        <begin position="353"/>
        <end position="377"/>
    </location>
</feature>
<dbReference type="GO" id="GO:0016567">
    <property type="term" value="P:protein ubiquitination"/>
    <property type="evidence" value="ECO:0007669"/>
    <property type="project" value="TreeGrafter"/>
</dbReference>
<comment type="caution">
    <text evidence="8">The sequence shown here is derived from an EMBL/GenBank/DDBJ whole genome shotgun (WGS) entry which is preliminary data.</text>
</comment>
<dbReference type="AlphaFoldDB" id="A0A9W6XNQ1"/>
<keyword evidence="7" id="KW-0732">Signal</keyword>
<feature type="compositionally biased region" description="Polar residues" evidence="5">
    <location>
        <begin position="204"/>
        <end position="228"/>
    </location>
</feature>
<dbReference type="PANTHER" id="PTHR14255">
    <property type="entry name" value="CEREBLON"/>
    <property type="match status" value="1"/>
</dbReference>
<organism evidence="8 9">
    <name type="scientific">Phytophthora lilii</name>
    <dbReference type="NCBI Taxonomy" id="2077276"/>
    <lineage>
        <taxon>Eukaryota</taxon>
        <taxon>Sar</taxon>
        <taxon>Stramenopiles</taxon>
        <taxon>Oomycota</taxon>
        <taxon>Peronosporomycetes</taxon>
        <taxon>Peronosporales</taxon>
        <taxon>Peronosporaceae</taxon>
        <taxon>Phytophthora</taxon>
    </lineage>
</organism>
<sequence length="490" mass="51325">MRASLSPANVIHKNRAALLVMLVLALPIVIPTAVASATDSSSSSTASSDSDNPSLSEMDTYDALAIAFIVVGMAVSSAGGVGGGVIMVPAMVLIMGFDIKRATPVSNVAILGGAVANAWFNMHKRHPSADRPLIDAELALGMIPVVIGGTVLGALINKLLPSYIVSLLFVVVLAVSGTRMTMKGIRLYRTESAKQTEADAAASKVTTDEQNSLDAYTQADTPKTSSNADCVDDKPATAPSTVGDAVSLNVVATGNEGVAVDALENILEKERHFAWRKHAAILVCYLGVVATSIGDASVDCGGVAYWVILLVEIPWVAVFVVLTSHYLHQEYLRKAEVDYPYVGGDIRWTQKTVVFFPLGCALGGLVAGMFGVGGGIITGPIMIEMGIVPEVASSTMALMILYSSAAATAKYTVFNVIAWDWATLLCGVTFVVTSVAQVVILGFVRRSGRQSIIVLCISTAVVLGTILMTYQAVKTTIDDAGKPFSADICS</sequence>
<feature type="transmembrane region" description="Helical" evidence="6">
    <location>
        <begin position="61"/>
        <end position="94"/>
    </location>
</feature>
<dbReference type="PANTHER" id="PTHR14255:SF3">
    <property type="entry name" value="SULFITE EXPORTER TAUE_SAFE FAMILY PROTEIN 5-RELATED"/>
    <property type="match status" value="1"/>
</dbReference>
<feature type="transmembrane region" description="Helical" evidence="6">
    <location>
        <begin position="304"/>
        <end position="327"/>
    </location>
</feature>
<evidence type="ECO:0000256" key="7">
    <source>
        <dbReference type="SAM" id="SignalP"/>
    </source>
</evidence>
<dbReference type="EMBL" id="BSXW01002666">
    <property type="protein sequence ID" value="GMF43385.1"/>
    <property type="molecule type" value="Genomic_DNA"/>
</dbReference>
<name>A0A9W6XNQ1_9STRA</name>
<feature type="transmembrane region" description="Helical" evidence="6">
    <location>
        <begin position="162"/>
        <end position="182"/>
    </location>
</feature>
<evidence type="ECO:0000256" key="3">
    <source>
        <dbReference type="ARBA" id="ARBA00022989"/>
    </source>
</evidence>
<feature type="transmembrane region" description="Helical" evidence="6">
    <location>
        <begin position="279"/>
        <end position="298"/>
    </location>
</feature>
<keyword evidence="4 6" id="KW-0472">Membrane</keyword>
<keyword evidence="3 6" id="KW-1133">Transmembrane helix</keyword>
<dbReference type="GO" id="GO:0031464">
    <property type="term" value="C:Cul4A-RING E3 ubiquitin ligase complex"/>
    <property type="evidence" value="ECO:0007669"/>
    <property type="project" value="TreeGrafter"/>
</dbReference>
<accession>A0A9W6XNQ1</accession>
<keyword evidence="2 6" id="KW-0812">Transmembrane</keyword>
<feature type="chain" id="PRO_5040821014" evidence="7">
    <location>
        <begin position="36"/>
        <end position="490"/>
    </location>
</feature>
<dbReference type="Pfam" id="PF01925">
    <property type="entry name" value="TauE"/>
    <property type="match status" value="2"/>
</dbReference>
<reference evidence="8" key="1">
    <citation type="submission" date="2023-04" db="EMBL/GenBank/DDBJ databases">
        <title>Phytophthora lilii NBRC 32176.</title>
        <authorList>
            <person name="Ichikawa N."/>
            <person name="Sato H."/>
            <person name="Tonouchi N."/>
        </authorList>
    </citation>
    <scope>NUCLEOTIDE SEQUENCE</scope>
    <source>
        <strain evidence="8">NBRC 32176</strain>
    </source>
</reference>